<keyword evidence="10" id="KW-1185">Reference proteome</keyword>
<feature type="transmembrane region" description="Helical" evidence="8">
    <location>
        <begin position="6"/>
        <end position="26"/>
    </location>
</feature>
<dbReference type="Gene3D" id="1.10.630.10">
    <property type="entry name" value="Cytochrome P450"/>
    <property type="match status" value="1"/>
</dbReference>
<dbReference type="Proteomes" id="UP001396334">
    <property type="component" value="Unassembled WGS sequence"/>
</dbReference>
<name>A0ABR2QET7_9ROSI</name>
<keyword evidence="5" id="KW-0560">Oxidoreductase</keyword>
<reference evidence="9 10" key="1">
    <citation type="journal article" date="2024" name="G3 (Bethesda)">
        <title>Genome assembly of Hibiscus sabdariffa L. provides insights into metabolisms of medicinal natural products.</title>
        <authorList>
            <person name="Kim T."/>
        </authorList>
    </citation>
    <scope>NUCLEOTIDE SEQUENCE [LARGE SCALE GENOMIC DNA]</scope>
    <source>
        <strain evidence="9">TK-2024</strain>
        <tissue evidence="9">Old leaves</tissue>
    </source>
</reference>
<evidence type="ECO:0000256" key="3">
    <source>
        <dbReference type="ARBA" id="ARBA00022617"/>
    </source>
</evidence>
<keyword evidence="8" id="KW-0812">Transmembrane</keyword>
<comment type="caution">
    <text evidence="9">The sequence shown here is derived from an EMBL/GenBank/DDBJ whole genome shotgun (WGS) entry which is preliminary data.</text>
</comment>
<comment type="similarity">
    <text evidence="2">Belongs to the cytochrome P450 family.</text>
</comment>
<gene>
    <name evidence="9" type="ORF">V6N11_070369</name>
</gene>
<proteinExistence type="inferred from homology"/>
<evidence type="ECO:0000256" key="4">
    <source>
        <dbReference type="ARBA" id="ARBA00022723"/>
    </source>
</evidence>
<dbReference type="InterPro" id="IPR036396">
    <property type="entry name" value="Cyt_P450_sf"/>
</dbReference>
<dbReference type="PANTHER" id="PTHR24296">
    <property type="entry name" value="CYTOCHROME P450"/>
    <property type="match status" value="1"/>
</dbReference>
<evidence type="ECO:0000256" key="6">
    <source>
        <dbReference type="ARBA" id="ARBA00023004"/>
    </source>
</evidence>
<protein>
    <recommendedName>
        <fullName evidence="11">Cytochrome P450</fullName>
    </recommendedName>
</protein>
<evidence type="ECO:0000256" key="1">
    <source>
        <dbReference type="ARBA" id="ARBA00001971"/>
    </source>
</evidence>
<evidence type="ECO:0000256" key="5">
    <source>
        <dbReference type="ARBA" id="ARBA00023002"/>
    </source>
</evidence>
<organism evidence="9 10">
    <name type="scientific">Hibiscus sabdariffa</name>
    <name type="common">roselle</name>
    <dbReference type="NCBI Taxonomy" id="183260"/>
    <lineage>
        <taxon>Eukaryota</taxon>
        <taxon>Viridiplantae</taxon>
        <taxon>Streptophyta</taxon>
        <taxon>Embryophyta</taxon>
        <taxon>Tracheophyta</taxon>
        <taxon>Spermatophyta</taxon>
        <taxon>Magnoliopsida</taxon>
        <taxon>eudicotyledons</taxon>
        <taxon>Gunneridae</taxon>
        <taxon>Pentapetalae</taxon>
        <taxon>rosids</taxon>
        <taxon>malvids</taxon>
        <taxon>Malvales</taxon>
        <taxon>Malvaceae</taxon>
        <taxon>Malvoideae</taxon>
        <taxon>Hibiscus</taxon>
    </lineage>
</organism>
<evidence type="ECO:0000256" key="2">
    <source>
        <dbReference type="ARBA" id="ARBA00010617"/>
    </source>
</evidence>
<sequence>MEMELIFSVQSLLLLPLIVLSCYYYFSLHHKQNGIDHGFKIYPILGSLPDFLRNWHRFLDWTTEILQWCPTSTAVSHRPGNVHGVITANPLNVEYALKTNFENYPNGERYISILNDFLGHGIFTSDGDLWKIQRKTTSYEFSTKSLRNLIMDSVRLEISTRLIPVLNQASETNQVLL</sequence>
<keyword evidence="6" id="KW-0408">Iron</keyword>
<evidence type="ECO:0008006" key="11">
    <source>
        <dbReference type="Google" id="ProtNLM"/>
    </source>
</evidence>
<evidence type="ECO:0000313" key="9">
    <source>
        <dbReference type="EMBL" id="KAK8999193.1"/>
    </source>
</evidence>
<evidence type="ECO:0000256" key="7">
    <source>
        <dbReference type="ARBA" id="ARBA00023033"/>
    </source>
</evidence>
<keyword evidence="4" id="KW-0479">Metal-binding</keyword>
<keyword evidence="8" id="KW-0472">Membrane</keyword>
<evidence type="ECO:0000256" key="8">
    <source>
        <dbReference type="SAM" id="Phobius"/>
    </source>
</evidence>
<keyword evidence="7" id="KW-0503">Monooxygenase</keyword>
<evidence type="ECO:0000313" key="10">
    <source>
        <dbReference type="Proteomes" id="UP001396334"/>
    </source>
</evidence>
<comment type="cofactor">
    <cofactor evidence="1">
        <name>heme</name>
        <dbReference type="ChEBI" id="CHEBI:30413"/>
    </cofactor>
</comment>
<keyword evidence="8" id="KW-1133">Transmembrane helix</keyword>
<dbReference type="EMBL" id="JBBPBN010000040">
    <property type="protein sequence ID" value="KAK8999193.1"/>
    <property type="molecule type" value="Genomic_DNA"/>
</dbReference>
<dbReference type="SUPFAM" id="SSF48264">
    <property type="entry name" value="Cytochrome P450"/>
    <property type="match status" value="1"/>
</dbReference>
<accession>A0ABR2QET7</accession>
<keyword evidence="3" id="KW-0349">Heme</keyword>